<comment type="function">
    <text evidence="3 4">Together with the chaperonin GroEL, plays an essential role in assisting protein folding. The GroEL-GroES system forms a nano-cage that allows encapsulation of the non-native substrate proteins and provides a physical environment optimized to promote and accelerate protein folding. GroES binds to the apical surface of the GroEL ring, thereby capping the opening of the GroEL channel.</text>
</comment>
<dbReference type="OrthoDB" id="9806791at2"/>
<dbReference type="GO" id="GO:0005524">
    <property type="term" value="F:ATP binding"/>
    <property type="evidence" value="ECO:0007669"/>
    <property type="project" value="InterPro"/>
</dbReference>
<dbReference type="GO" id="GO:0044183">
    <property type="term" value="F:protein folding chaperone"/>
    <property type="evidence" value="ECO:0007669"/>
    <property type="project" value="InterPro"/>
</dbReference>
<evidence type="ECO:0000313" key="5">
    <source>
        <dbReference type="EMBL" id="RTR29906.1"/>
    </source>
</evidence>
<keyword evidence="3" id="KW-0963">Cytoplasm</keyword>
<dbReference type="GO" id="GO:0046872">
    <property type="term" value="F:metal ion binding"/>
    <property type="evidence" value="ECO:0007669"/>
    <property type="project" value="TreeGrafter"/>
</dbReference>
<dbReference type="PRINTS" id="PR00297">
    <property type="entry name" value="CHAPERONIN10"/>
</dbReference>
<comment type="caution">
    <text evidence="5">The sequence shown here is derived from an EMBL/GenBank/DDBJ whole genome shotgun (WGS) entry which is preliminary data.</text>
</comment>
<name>A0A3S0IBN0_9DEIO</name>
<evidence type="ECO:0000256" key="3">
    <source>
        <dbReference type="HAMAP-Rule" id="MF_00580"/>
    </source>
</evidence>
<dbReference type="GO" id="GO:0051087">
    <property type="term" value="F:protein-folding chaperone binding"/>
    <property type="evidence" value="ECO:0007669"/>
    <property type="project" value="TreeGrafter"/>
</dbReference>
<protein>
    <recommendedName>
        <fullName evidence="3">Co-chaperonin GroES</fullName>
    </recommendedName>
    <alternativeName>
        <fullName evidence="3">10 kDa chaperonin</fullName>
    </alternativeName>
    <alternativeName>
        <fullName evidence="3">Chaperonin-10</fullName>
        <shortName evidence="3">Cpn10</shortName>
    </alternativeName>
</protein>
<dbReference type="CDD" id="cd00320">
    <property type="entry name" value="cpn10"/>
    <property type="match status" value="1"/>
</dbReference>
<accession>A0A3S0IBN0</accession>
<dbReference type="FunFam" id="2.30.33.40:FF:000001">
    <property type="entry name" value="10 kDa chaperonin"/>
    <property type="match status" value="1"/>
</dbReference>
<organism evidence="5 6">
    <name type="scientific">Deinococcus radiophilus</name>
    <dbReference type="NCBI Taxonomy" id="32062"/>
    <lineage>
        <taxon>Bacteria</taxon>
        <taxon>Thermotogati</taxon>
        <taxon>Deinococcota</taxon>
        <taxon>Deinococci</taxon>
        <taxon>Deinococcales</taxon>
        <taxon>Deinococcaceae</taxon>
        <taxon>Deinococcus</taxon>
    </lineage>
</organism>
<dbReference type="AlphaFoldDB" id="A0A3S0IBN0"/>
<dbReference type="InterPro" id="IPR020818">
    <property type="entry name" value="Chaperonin_GroES"/>
</dbReference>
<comment type="subcellular location">
    <subcellularLocation>
        <location evidence="3">Cytoplasm</location>
    </subcellularLocation>
</comment>
<dbReference type="EMBL" id="RXPE01000003">
    <property type="protein sequence ID" value="RTR29906.1"/>
    <property type="molecule type" value="Genomic_DNA"/>
</dbReference>
<evidence type="ECO:0000313" key="6">
    <source>
        <dbReference type="Proteomes" id="UP000277766"/>
    </source>
</evidence>
<dbReference type="SMART" id="SM00883">
    <property type="entry name" value="Cpn10"/>
    <property type="match status" value="1"/>
</dbReference>
<dbReference type="HAMAP" id="MF_00580">
    <property type="entry name" value="CH10"/>
    <property type="match status" value="1"/>
</dbReference>
<dbReference type="Pfam" id="PF00166">
    <property type="entry name" value="Cpn10"/>
    <property type="match status" value="1"/>
</dbReference>
<dbReference type="RefSeq" id="WP_126351250.1">
    <property type="nucleotide sequence ID" value="NZ_RXPE01000003.1"/>
</dbReference>
<dbReference type="NCBIfam" id="NF001533">
    <property type="entry name" value="PRK00364.2-4"/>
    <property type="match status" value="1"/>
</dbReference>
<dbReference type="GO" id="GO:0051082">
    <property type="term" value="F:unfolded protein binding"/>
    <property type="evidence" value="ECO:0007669"/>
    <property type="project" value="TreeGrafter"/>
</dbReference>
<evidence type="ECO:0000256" key="1">
    <source>
        <dbReference type="ARBA" id="ARBA00006975"/>
    </source>
</evidence>
<sequence>MLKPLGDRVLVEIIEEAEQKTAGGLYVPDSAKEKSQRGKVVAVGSGKLLDSGERVALEVNVGDTVYFAKYGGTEVSVEGKDYSLLSERDILAIVE</sequence>
<dbReference type="InterPro" id="IPR011032">
    <property type="entry name" value="GroES-like_sf"/>
</dbReference>
<reference evidence="5 6" key="1">
    <citation type="submission" date="2018-12" db="EMBL/GenBank/DDBJ databases">
        <title>Deinococcus radiophilus ATCC 27603 genome sequencing and assembly.</title>
        <authorList>
            <person name="Maclea K.S."/>
            <person name="Maynard C.R."/>
        </authorList>
    </citation>
    <scope>NUCLEOTIDE SEQUENCE [LARGE SCALE GENOMIC DNA]</scope>
    <source>
        <strain evidence="5 6">ATCC 27603</strain>
    </source>
</reference>
<comment type="subunit">
    <text evidence="3">Heptamer of 7 subunits arranged in a ring. Interacts with the chaperonin GroEL.</text>
</comment>
<dbReference type="NCBIfam" id="NF001531">
    <property type="entry name" value="PRK00364.2-2"/>
    <property type="match status" value="1"/>
</dbReference>
<dbReference type="SUPFAM" id="SSF50129">
    <property type="entry name" value="GroES-like"/>
    <property type="match status" value="1"/>
</dbReference>
<comment type="similarity">
    <text evidence="1 3 4">Belongs to the GroES chaperonin family.</text>
</comment>
<dbReference type="PANTHER" id="PTHR10772">
    <property type="entry name" value="10 KDA HEAT SHOCK PROTEIN"/>
    <property type="match status" value="1"/>
</dbReference>
<dbReference type="InterPro" id="IPR037124">
    <property type="entry name" value="Chaperonin_GroES_sf"/>
</dbReference>
<dbReference type="PANTHER" id="PTHR10772:SF58">
    <property type="entry name" value="CO-CHAPERONIN GROES"/>
    <property type="match status" value="1"/>
</dbReference>
<gene>
    <name evidence="3" type="primary">groES</name>
    <name evidence="3" type="synonym">groS</name>
    <name evidence="5" type="ORF">EJ104_02895</name>
</gene>
<evidence type="ECO:0000256" key="2">
    <source>
        <dbReference type="ARBA" id="ARBA00023186"/>
    </source>
</evidence>
<dbReference type="Proteomes" id="UP000277766">
    <property type="component" value="Unassembled WGS sequence"/>
</dbReference>
<keyword evidence="2 3" id="KW-0143">Chaperone</keyword>
<dbReference type="Gene3D" id="2.30.33.40">
    <property type="entry name" value="GroES chaperonin"/>
    <property type="match status" value="1"/>
</dbReference>
<keyword evidence="6" id="KW-1185">Reference proteome</keyword>
<dbReference type="GO" id="GO:0005737">
    <property type="term" value="C:cytoplasm"/>
    <property type="evidence" value="ECO:0007669"/>
    <property type="project" value="UniProtKB-SubCell"/>
</dbReference>
<proteinExistence type="inferred from homology"/>
<dbReference type="NCBIfam" id="NF001534">
    <property type="entry name" value="PRK00364.2-5"/>
    <property type="match status" value="1"/>
</dbReference>
<evidence type="ECO:0000256" key="4">
    <source>
        <dbReference type="RuleBase" id="RU000535"/>
    </source>
</evidence>